<sequence length="324" mass="35976">MKRLHLILLVFPSLACCDYTATGDDCKTAPFFPGYNLVGEGYDITTLKRKGAYLINMRRYRTPNGTCYLFVNPHQGNQLQKLPLSAVDLRALTRCQAHIYQAEQQSFLSKVVSTLTNMDISDWKVGLELQKFGSLEVGGTRSDLYRFASTRAKEDKFTYSIHSSSCTHYTYRVSNTPSLSKEFKNDVSRLPAYYNSSSQAEYRHLIDTYGTHYIRQSTLGGQFKRLSAVRTCLSSLNGLSSSEAHSCLSLGIKVGTGKVQTSASHRSCTNFLQNYDVATSDKSGMHLHHTEVVGGNGWSGEFSLLFNDSLGTTPGCSPSNNIRT</sequence>
<reference evidence="10" key="1">
    <citation type="submission" date="2025-08" db="UniProtKB">
        <authorList>
            <consortium name="Ensembl"/>
        </authorList>
    </citation>
    <scope>IDENTIFICATION</scope>
</reference>
<dbReference type="GO" id="GO:0001913">
    <property type="term" value="P:T cell mediated cytotoxicity"/>
    <property type="evidence" value="ECO:0007669"/>
    <property type="project" value="TreeGrafter"/>
</dbReference>
<keyword evidence="11" id="KW-1185">Reference proteome</keyword>
<dbReference type="PANTHER" id="PTHR46096">
    <property type="entry name" value="PERFORIN-1"/>
    <property type="match status" value="1"/>
</dbReference>
<dbReference type="Ensembl" id="ENSNMLT00000022352.1">
    <property type="protein sequence ID" value="ENSNMLP00000019912.1"/>
    <property type="gene ID" value="ENSNMLG00000013023.1"/>
</dbReference>
<reference evidence="10" key="2">
    <citation type="submission" date="2025-09" db="UniProtKB">
        <authorList>
            <consortium name="Ensembl"/>
        </authorList>
    </citation>
    <scope>IDENTIFICATION</scope>
</reference>
<dbReference type="GO" id="GO:0005576">
    <property type="term" value="C:extracellular region"/>
    <property type="evidence" value="ECO:0007669"/>
    <property type="project" value="UniProtKB-SubCell"/>
</dbReference>
<evidence type="ECO:0000256" key="8">
    <source>
        <dbReference type="SAM" id="SignalP"/>
    </source>
</evidence>
<feature type="signal peptide" evidence="8">
    <location>
        <begin position="1"/>
        <end position="17"/>
    </location>
</feature>
<evidence type="ECO:0000256" key="7">
    <source>
        <dbReference type="ARBA" id="ARBA00023157"/>
    </source>
</evidence>
<name>A0A8C6WNH6_9GOBI</name>
<dbReference type="InterPro" id="IPR052784">
    <property type="entry name" value="Perforin-1_pore-forming"/>
</dbReference>
<keyword evidence="7" id="KW-1015">Disulfide bond</keyword>
<evidence type="ECO:0000313" key="10">
    <source>
        <dbReference type="Ensembl" id="ENSNMLP00000019912.1"/>
    </source>
</evidence>
<dbReference type="SMART" id="SM00457">
    <property type="entry name" value="MACPF"/>
    <property type="match status" value="1"/>
</dbReference>
<evidence type="ECO:0000256" key="4">
    <source>
        <dbReference type="ARBA" id="ARBA00022525"/>
    </source>
</evidence>
<dbReference type="GO" id="GO:0001771">
    <property type="term" value="P:immunological synapse formation"/>
    <property type="evidence" value="ECO:0007669"/>
    <property type="project" value="TreeGrafter"/>
</dbReference>
<comment type="subcellular location">
    <subcellularLocation>
        <location evidence="1">Membrane</location>
    </subcellularLocation>
    <subcellularLocation>
        <location evidence="2">Secreted</location>
    </subcellularLocation>
</comment>
<comment type="similarity">
    <text evidence="3">Belongs to the complement C6/C7/C8/C9 family.</text>
</comment>
<feature type="domain" description="MACPF" evidence="9">
    <location>
        <begin position="22"/>
        <end position="324"/>
    </location>
</feature>
<dbReference type="InterPro" id="IPR020864">
    <property type="entry name" value="MACPF"/>
</dbReference>
<dbReference type="AlphaFoldDB" id="A0A8C6WNH6"/>
<dbReference type="InterPro" id="IPR020863">
    <property type="entry name" value="MACPF_CS"/>
</dbReference>
<proteinExistence type="inferred from homology"/>
<dbReference type="PANTHER" id="PTHR46096:SF1">
    <property type="entry name" value="PERFORIN 1.5"/>
    <property type="match status" value="1"/>
</dbReference>
<dbReference type="PROSITE" id="PS51412">
    <property type="entry name" value="MACPF_2"/>
    <property type="match status" value="1"/>
</dbReference>
<evidence type="ECO:0000256" key="2">
    <source>
        <dbReference type="ARBA" id="ARBA00004613"/>
    </source>
</evidence>
<keyword evidence="4" id="KW-0964">Secreted</keyword>
<dbReference type="Pfam" id="PF01823">
    <property type="entry name" value="MACPF"/>
    <property type="match status" value="1"/>
</dbReference>
<keyword evidence="5" id="KW-0204">Cytolysis</keyword>
<dbReference type="GO" id="GO:0016020">
    <property type="term" value="C:membrane"/>
    <property type="evidence" value="ECO:0007669"/>
    <property type="project" value="UniProtKB-SubCell"/>
</dbReference>
<keyword evidence="6" id="KW-0472">Membrane</keyword>
<dbReference type="GO" id="GO:0022829">
    <property type="term" value="F:wide pore channel activity"/>
    <property type="evidence" value="ECO:0007669"/>
    <property type="project" value="TreeGrafter"/>
</dbReference>
<evidence type="ECO:0000256" key="5">
    <source>
        <dbReference type="ARBA" id="ARBA00022852"/>
    </source>
</evidence>
<organism evidence="10 11">
    <name type="scientific">Neogobius melanostomus</name>
    <name type="common">round goby</name>
    <dbReference type="NCBI Taxonomy" id="47308"/>
    <lineage>
        <taxon>Eukaryota</taxon>
        <taxon>Metazoa</taxon>
        <taxon>Chordata</taxon>
        <taxon>Craniata</taxon>
        <taxon>Vertebrata</taxon>
        <taxon>Euteleostomi</taxon>
        <taxon>Actinopterygii</taxon>
        <taxon>Neopterygii</taxon>
        <taxon>Teleostei</taxon>
        <taxon>Neoteleostei</taxon>
        <taxon>Acanthomorphata</taxon>
        <taxon>Gobiaria</taxon>
        <taxon>Gobiiformes</taxon>
        <taxon>Gobioidei</taxon>
        <taxon>Gobiidae</taxon>
        <taxon>Benthophilinae</taxon>
        <taxon>Neogobiini</taxon>
        <taxon>Neogobius</taxon>
    </lineage>
</organism>
<evidence type="ECO:0000256" key="1">
    <source>
        <dbReference type="ARBA" id="ARBA00004370"/>
    </source>
</evidence>
<evidence type="ECO:0000256" key="3">
    <source>
        <dbReference type="ARBA" id="ARBA00009214"/>
    </source>
</evidence>
<accession>A0A8C6WNH6</accession>
<feature type="chain" id="PRO_5034215844" description="MACPF domain-containing protein" evidence="8">
    <location>
        <begin position="18"/>
        <end position="324"/>
    </location>
</feature>
<dbReference type="Proteomes" id="UP000694523">
    <property type="component" value="Unplaced"/>
</dbReference>
<evidence type="ECO:0000313" key="11">
    <source>
        <dbReference type="Proteomes" id="UP000694523"/>
    </source>
</evidence>
<keyword evidence="8" id="KW-0732">Signal</keyword>
<evidence type="ECO:0000256" key="6">
    <source>
        <dbReference type="ARBA" id="ARBA00023136"/>
    </source>
</evidence>
<evidence type="ECO:0000259" key="9">
    <source>
        <dbReference type="PROSITE" id="PS51412"/>
    </source>
</evidence>
<dbReference type="GO" id="GO:0031640">
    <property type="term" value="P:killing of cells of another organism"/>
    <property type="evidence" value="ECO:0007669"/>
    <property type="project" value="UniProtKB-KW"/>
</dbReference>
<dbReference type="PROSITE" id="PS00279">
    <property type="entry name" value="MACPF_1"/>
    <property type="match status" value="1"/>
</dbReference>
<protein>
    <recommendedName>
        <fullName evidence="9">MACPF domain-containing protein</fullName>
    </recommendedName>
</protein>
<dbReference type="GO" id="GO:0051607">
    <property type="term" value="P:defense response to virus"/>
    <property type="evidence" value="ECO:0007669"/>
    <property type="project" value="TreeGrafter"/>
</dbReference>